<protein>
    <submittedName>
        <fullName evidence="2">Uncharacterized protein</fullName>
    </submittedName>
</protein>
<reference evidence="3" key="1">
    <citation type="submission" date="2016-10" db="EMBL/GenBank/DDBJ databases">
        <authorList>
            <person name="Varghese N."/>
            <person name="Submissions S."/>
        </authorList>
    </citation>
    <scope>NUCLEOTIDE SEQUENCE [LARGE SCALE GENOMIC DNA]</scope>
    <source>
        <strain evidence="3">LMG 26383,CCUG 61248,R- 45681</strain>
    </source>
</reference>
<keyword evidence="1" id="KW-1133">Transmembrane helix</keyword>
<feature type="transmembrane region" description="Helical" evidence="1">
    <location>
        <begin position="20"/>
        <end position="38"/>
    </location>
</feature>
<proteinExistence type="predicted"/>
<dbReference type="EMBL" id="FOAN01000001">
    <property type="protein sequence ID" value="SEK53831.1"/>
    <property type="molecule type" value="Genomic_DNA"/>
</dbReference>
<name>A0A1H7HU56_9HYPH</name>
<gene>
    <name evidence="2" type="ORF">SAMN04515666_101765</name>
</gene>
<organism evidence="2 3">
    <name type="scientific">Bosea lupini</name>
    <dbReference type="NCBI Taxonomy" id="1036779"/>
    <lineage>
        <taxon>Bacteria</taxon>
        <taxon>Pseudomonadati</taxon>
        <taxon>Pseudomonadota</taxon>
        <taxon>Alphaproteobacteria</taxon>
        <taxon>Hyphomicrobiales</taxon>
        <taxon>Boseaceae</taxon>
        <taxon>Bosea</taxon>
    </lineage>
</organism>
<evidence type="ECO:0000313" key="2">
    <source>
        <dbReference type="EMBL" id="SEK53831.1"/>
    </source>
</evidence>
<keyword evidence="3" id="KW-1185">Reference proteome</keyword>
<keyword evidence="1" id="KW-0812">Transmembrane</keyword>
<dbReference type="Proteomes" id="UP000199664">
    <property type="component" value="Unassembled WGS sequence"/>
</dbReference>
<keyword evidence="1" id="KW-0472">Membrane</keyword>
<evidence type="ECO:0000256" key="1">
    <source>
        <dbReference type="SAM" id="Phobius"/>
    </source>
</evidence>
<evidence type="ECO:0000313" key="3">
    <source>
        <dbReference type="Proteomes" id="UP000199664"/>
    </source>
</evidence>
<dbReference type="AlphaFoldDB" id="A0A1H7HU56"/>
<sequence>MSNLDEFCCPFRAEIISAMPRPLVMLIHGMGMLALLFLEF</sequence>
<accession>A0A1H7HU56</accession>
<dbReference type="RefSeq" id="WP_280141463.1">
    <property type="nucleotide sequence ID" value="NZ_FOAN01000001.1"/>
</dbReference>